<feature type="transmembrane region" description="Helical" evidence="1">
    <location>
        <begin position="283"/>
        <end position="303"/>
    </location>
</feature>
<feature type="transmembrane region" description="Helical" evidence="1">
    <location>
        <begin position="50"/>
        <end position="68"/>
    </location>
</feature>
<organism evidence="2 3">
    <name type="scientific">endosymbiont of Galathealinum brachiosum</name>
    <dbReference type="NCBI Taxonomy" id="2200906"/>
    <lineage>
        <taxon>Bacteria</taxon>
        <taxon>Pseudomonadati</taxon>
        <taxon>Pseudomonadota</taxon>
        <taxon>Gammaproteobacteria</taxon>
        <taxon>sulfur-oxidizing symbionts</taxon>
    </lineage>
</organism>
<feature type="transmembrane region" description="Helical" evidence="1">
    <location>
        <begin position="146"/>
        <end position="164"/>
    </location>
</feature>
<sequence length="331" mass="37584">MISKSTLQKASDKNIINKDQIEPLYQFIVNEQSKDYSENKEEPLKFIRSFGDVFIALGIILLVVSINMTSLSGYYYLLPAAGFIVIAEWLVRVRRLALPGMVILLSILFFINKAFSFDNENATVLGLSVISLSSLLFYLRYKMPFSLLPLAGSLVSMTIIQIGMDALKNPVIFMLLGLITFSIAMWFDSRDTKRQSHLSDSAFWLHLLAAPLIVHGAMLSMISSEQVWVQSFSNDILMIIFFACFFLIALFVDRRAMLVSTQLYAIYALTQLLQSDFIGSQNVMIYVLMALGMFVIFFGTYWYKTRHIVFGILSGSKVSQYVPDFEIQDTK</sequence>
<evidence type="ECO:0000313" key="2">
    <source>
        <dbReference type="EMBL" id="RDH84545.1"/>
    </source>
</evidence>
<dbReference type="AlphaFoldDB" id="A0A370DHZ5"/>
<evidence type="ECO:0000313" key="3">
    <source>
        <dbReference type="Proteomes" id="UP000254266"/>
    </source>
</evidence>
<evidence type="ECO:0008006" key="4">
    <source>
        <dbReference type="Google" id="ProtNLM"/>
    </source>
</evidence>
<feature type="transmembrane region" description="Helical" evidence="1">
    <location>
        <begin position="170"/>
        <end position="189"/>
    </location>
</feature>
<evidence type="ECO:0000256" key="1">
    <source>
        <dbReference type="SAM" id="Phobius"/>
    </source>
</evidence>
<feature type="transmembrane region" description="Helical" evidence="1">
    <location>
        <begin position="236"/>
        <end position="252"/>
    </location>
</feature>
<dbReference type="EMBL" id="QFXC01000007">
    <property type="protein sequence ID" value="RDH84545.1"/>
    <property type="molecule type" value="Genomic_DNA"/>
</dbReference>
<gene>
    <name evidence="2" type="ORF">DIZ80_03495</name>
</gene>
<feature type="transmembrane region" description="Helical" evidence="1">
    <location>
        <begin position="96"/>
        <end position="115"/>
    </location>
</feature>
<keyword evidence="3" id="KW-1185">Reference proteome</keyword>
<keyword evidence="1" id="KW-1133">Transmembrane helix</keyword>
<feature type="transmembrane region" description="Helical" evidence="1">
    <location>
        <begin position="121"/>
        <end position="139"/>
    </location>
</feature>
<keyword evidence="1" id="KW-0472">Membrane</keyword>
<keyword evidence="1" id="KW-0812">Transmembrane</keyword>
<feature type="transmembrane region" description="Helical" evidence="1">
    <location>
        <begin position="201"/>
        <end position="224"/>
    </location>
</feature>
<proteinExistence type="predicted"/>
<comment type="caution">
    <text evidence="2">The sequence shown here is derived from an EMBL/GenBank/DDBJ whole genome shotgun (WGS) entry which is preliminary data.</text>
</comment>
<reference evidence="2 3" key="1">
    <citation type="journal article" date="2018" name="ISME J.">
        <title>Endosymbiont genomes yield clues of tubeworm success.</title>
        <authorList>
            <person name="Li Y."/>
            <person name="Liles M.R."/>
            <person name="Halanych K.M."/>
        </authorList>
    </citation>
    <scope>NUCLEOTIDE SEQUENCE [LARGE SCALE GENOMIC DNA]</scope>
    <source>
        <strain evidence="2">A1464</strain>
    </source>
</reference>
<accession>A0A370DHZ5</accession>
<name>A0A370DHZ5_9GAMM</name>
<dbReference type="Proteomes" id="UP000254266">
    <property type="component" value="Unassembled WGS sequence"/>
</dbReference>
<protein>
    <recommendedName>
        <fullName evidence="4">DUF2157 domain-containing protein</fullName>
    </recommendedName>
</protein>